<evidence type="ECO:0000256" key="3">
    <source>
        <dbReference type="ARBA" id="ARBA00022723"/>
    </source>
</evidence>
<dbReference type="InterPro" id="IPR017900">
    <property type="entry name" value="4Fe4S_Fe_S_CS"/>
</dbReference>
<proteinExistence type="predicted"/>
<gene>
    <name evidence="9" type="ORF">ENJ96_03080</name>
</gene>
<evidence type="ECO:0000256" key="1">
    <source>
        <dbReference type="ARBA" id="ARBA00022448"/>
    </source>
</evidence>
<accession>A0A7V5NYZ7</accession>
<organism evidence="9">
    <name type="scientific">Thermodesulfatator atlanticus</name>
    <dbReference type="NCBI Taxonomy" id="501497"/>
    <lineage>
        <taxon>Bacteria</taxon>
        <taxon>Pseudomonadati</taxon>
        <taxon>Thermodesulfobacteriota</taxon>
        <taxon>Thermodesulfobacteria</taxon>
        <taxon>Thermodesulfobacteriales</taxon>
        <taxon>Thermodesulfatatoraceae</taxon>
        <taxon>Thermodesulfatator</taxon>
    </lineage>
</organism>
<evidence type="ECO:0000313" key="9">
    <source>
        <dbReference type="EMBL" id="HHI96813.1"/>
    </source>
</evidence>
<dbReference type="SMART" id="SM00930">
    <property type="entry name" value="NIL"/>
    <property type="match status" value="1"/>
</dbReference>
<dbReference type="PANTHER" id="PTHR43687">
    <property type="entry name" value="ADENYLYLSULFATE REDUCTASE, BETA SUBUNIT"/>
    <property type="match status" value="1"/>
</dbReference>
<dbReference type="PANTHER" id="PTHR43687:SF6">
    <property type="entry name" value="L-ASPARTATE SEMIALDEHYDE SULFURTRANSFERASE IRON-SULFUR SUBUNIT"/>
    <property type="match status" value="1"/>
</dbReference>
<evidence type="ECO:0000256" key="5">
    <source>
        <dbReference type="ARBA" id="ARBA00022982"/>
    </source>
</evidence>
<dbReference type="SUPFAM" id="SSF54862">
    <property type="entry name" value="4Fe-4S ferredoxins"/>
    <property type="match status" value="1"/>
</dbReference>
<dbReference type="Gene3D" id="3.30.70.20">
    <property type="match status" value="1"/>
</dbReference>
<feature type="domain" description="4Fe-4S ferredoxin-type" evidence="8">
    <location>
        <begin position="76"/>
        <end position="105"/>
    </location>
</feature>
<keyword evidence="3" id="KW-0479">Metal-binding</keyword>
<dbReference type="AlphaFoldDB" id="A0A7V5NYZ7"/>
<dbReference type="SUPFAM" id="SSF55021">
    <property type="entry name" value="ACT-like"/>
    <property type="match status" value="1"/>
</dbReference>
<reference evidence="9" key="1">
    <citation type="journal article" date="2020" name="mSystems">
        <title>Genome- and Community-Level Interaction Insights into Carbon Utilization and Element Cycling Functions of Hydrothermarchaeota in Hydrothermal Sediment.</title>
        <authorList>
            <person name="Zhou Z."/>
            <person name="Liu Y."/>
            <person name="Xu W."/>
            <person name="Pan J."/>
            <person name="Luo Z.H."/>
            <person name="Li M."/>
        </authorList>
    </citation>
    <scope>NUCLEOTIDE SEQUENCE [LARGE SCALE GENOMIC DNA]</scope>
    <source>
        <strain evidence="9">HyVt-533</strain>
    </source>
</reference>
<evidence type="ECO:0000256" key="4">
    <source>
        <dbReference type="ARBA" id="ARBA00022737"/>
    </source>
</evidence>
<dbReference type="InterPro" id="IPR018449">
    <property type="entry name" value="NIL_domain"/>
</dbReference>
<dbReference type="InterPro" id="IPR017896">
    <property type="entry name" value="4Fe4S_Fe-S-bd"/>
</dbReference>
<dbReference type="Pfam" id="PF09383">
    <property type="entry name" value="NIL"/>
    <property type="match status" value="1"/>
</dbReference>
<dbReference type="PROSITE" id="PS51379">
    <property type="entry name" value="4FE4S_FER_2"/>
    <property type="match status" value="2"/>
</dbReference>
<sequence length="144" mass="16323">MYKRILVLRFPAEIVDQPIVYRLVKDFDLSFNILKATILPGKEGLMIMELAGHPKNFNKGLAFLRDLGVEVKTIGQEIQRNADKCIHCGFCTAVCPTGALHVNRQTMEIEFDPERCSGCELCVTTCIVRAMEVRFRKEIAELGY</sequence>
<dbReference type="Proteomes" id="UP000886101">
    <property type="component" value="Unassembled WGS sequence"/>
</dbReference>
<keyword evidence="1" id="KW-0813">Transport</keyword>
<evidence type="ECO:0000256" key="7">
    <source>
        <dbReference type="ARBA" id="ARBA00023014"/>
    </source>
</evidence>
<keyword evidence="7" id="KW-0411">Iron-sulfur</keyword>
<evidence type="ECO:0000259" key="8">
    <source>
        <dbReference type="PROSITE" id="PS51379"/>
    </source>
</evidence>
<protein>
    <submittedName>
        <fullName evidence="9">4Fe-4S dicluster domain-containing protein</fullName>
    </submittedName>
</protein>
<keyword evidence="6" id="KW-0408">Iron</keyword>
<comment type="caution">
    <text evidence="9">The sequence shown here is derived from an EMBL/GenBank/DDBJ whole genome shotgun (WGS) entry which is preliminary data.</text>
</comment>
<evidence type="ECO:0000256" key="2">
    <source>
        <dbReference type="ARBA" id="ARBA00022485"/>
    </source>
</evidence>
<dbReference type="InterPro" id="IPR045865">
    <property type="entry name" value="ACT-like_dom_sf"/>
</dbReference>
<dbReference type="Pfam" id="PF12838">
    <property type="entry name" value="Fer4_7"/>
    <property type="match status" value="1"/>
</dbReference>
<dbReference type="GO" id="GO:0051539">
    <property type="term" value="F:4 iron, 4 sulfur cluster binding"/>
    <property type="evidence" value="ECO:0007669"/>
    <property type="project" value="UniProtKB-KW"/>
</dbReference>
<feature type="domain" description="4Fe-4S ferredoxin-type" evidence="8">
    <location>
        <begin position="107"/>
        <end position="136"/>
    </location>
</feature>
<dbReference type="PROSITE" id="PS00198">
    <property type="entry name" value="4FE4S_FER_1"/>
    <property type="match status" value="1"/>
</dbReference>
<evidence type="ECO:0000256" key="6">
    <source>
        <dbReference type="ARBA" id="ARBA00023004"/>
    </source>
</evidence>
<keyword evidence="2" id="KW-0004">4Fe-4S</keyword>
<name>A0A7V5NYZ7_9BACT</name>
<dbReference type="InterPro" id="IPR050572">
    <property type="entry name" value="Fe-S_Ferredoxin"/>
</dbReference>
<dbReference type="GO" id="GO:0046872">
    <property type="term" value="F:metal ion binding"/>
    <property type="evidence" value="ECO:0007669"/>
    <property type="project" value="UniProtKB-KW"/>
</dbReference>
<dbReference type="Gene3D" id="3.30.70.260">
    <property type="match status" value="1"/>
</dbReference>
<keyword evidence="4" id="KW-0677">Repeat</keyword>
<dbReference type="EMBL" id="DROK01000090">
    <property type="protein sequence ID" value="HHI96813.1"/>
    <property type="molecule type" value="Genomic_DNA"/>
</dbReference>
<keyword evidence="5" id="KW-0249">Electron transport</keyword>